<protein>
    <recommendedName>
        <fullName evidence="2">GH16 domain-containing protein</fullName>
    </recommendedName>
</protein>
<dbReference type="AlphaFoldDB" id="A0A8H4RPZ8"/>
<dbReference type="CDD" id="cd00413">
    <property type="entry name" value="Glyco_hydrolase_16"/>
    <property type="match status" value="1"/>
</dbReference>
<evidence type="ECO:0000259" key="2">
    <source>
        <dbReference type="PROSITE" id="PS51762"/>
    </source>
</evidence>
<proteinExistence type="predicted"/>
<dbReference type="InterPro" id="IPR000757">
    <property type="entry name" value="Beta-glucanase-like"/>
</dbReference>
<evidence type="ECO:0000256" key="1">
    <source>
        <dbReference type="SAM" id="MobiDB-lite"/>
    </source>
</evidence>
<dbReference type="Gene3D" id="2.60.120.200">
    <property type="match status" value="1"/>
</dbReference>
<keyword evidence="4" id="KW-1185">Reference proteome</keyword>
<accession>A0A8H4RPZ8</accession>
<organism evidence="3 4">
    <name type="scientific">Cudoniella acicularis</name>
    <dbReference type="NCBI Taxonomy" id="354080"/>
    <lineage>
        <taxon>Eukaryota</taxon>
        <taxon>Fungi</taxon>
        <taxon>Dikarya</taxon>
        <taxon>Ascomycota</taxon>
        <taxon>Pezizomycotina</taxon>
        <taxon>Leotiomycetes</taxon>
        <taxon>Helotiales</taxon>
        <taxon>Tricladiaceae</taxon>
        <taxon>Cudoniella</taxon>
    </lineage>
</organism>
<sequence>MGGRLEHPSPVPKRKNSTDSSRDYTTYLTLSTTRLQSSQQAGEVYYKPTNLSHASIRVLARVSGAPGAVAGIFTYCNDTTESDIEILSRDPATSIHYSNQPTTTGSGATVPGSTWNASMPSGASWTSWNVHRLDWIPGRSAWYVNGVQMAITTVNVPRTPSAFILNMWGNGNAWSGVMDVGAGAELQIQWVEMAFNVSGQAATTSASNSNAVVCSVDKVVGTPMAAEGAVTIWAYGTSLMWLSLWLTTCMSLPNA</sequence>
<dbReference type="GO" id="GO:0004553">
    <property type="term" value="F:hydrolase activity, hydrolyzing O-glycosyl compounds"/>
    <property type="evidence" value="ECO:0007669"/>
    <property type="project" value="InterPro"/>
</dbReference>
<feature type="region of interest" description="Disordered" evidence="1">
    <location>
        <begin position="1"/>
        <end position="23"/>
    </location>
</feature>
<gene>
    <name evidence="3" type="ORF">G7Y89_g5201</name>
</gene>
<dbReference type="OrthoDB" id="4388755at2759"/>
<dbReference type="Proteomes" id="UP000566819">
    <property type="component" value="Unassembled WGS sequence"/>
</dbReference>
<name>A0A8H4RPZ8_9HELO</name>
<dbReference type="InterPro" id="IPR013320">
    <property type="entry name" value="ConA-like_dom_sf"/>
</dbReference>
<comment type="caution">
    <text evidence="3">The sequence shown here is derived from an EMBL/GenBank/DDBJ whole genome shotgun (WGS) entry which is preliminary data.</text>
</comment>
<feature type="domain" description="GH16" evidence="2">
    <location>
        <begin position="12"/>
        <end position="199"/>
    </location>
</feature>
<evidence type="ECO:0000313" key="4">
    <source>
        <dbReference type="Proteomes" id="UP000566819"/>
    </source>
</evidence>
<evidence type="ECO:0000313" key="3">
    <source>
        <dbReference type="EMBL" id="KAF4632916.1"/>
    </source>
</evidence>
<dbReference type="EMBL" id="JAAMPI010000306">
    <property type="protein sequence ID" value="KAF4632916.1"/>
    <property type="molecule type" value="Genomic_DNA"/>
</dbReference>
<dbReference type="SUPFAM" id="SSF49899">
    <property type="entry name" value="Concanavalin A-like lectins/glucanases"/>
    <property type="match status" value="1"/>
</dbReference>
<dbReference type="PANTHER" id="PTHR38121:SF4">
    <property type="entry name" value="GH16 DOMAIN-CONTAINING PROTEIN-RELATED"/>
    <property type="match status" value="1"/>
</dbReference>
<reference evidence="3 4" key="1">
    <citation type="submission" date="2020-03" db="EMBL/GenBank/DDBJ databases">
        <title>Draft Genome Sequence of Cudoniella acicularis.</title>
        <authorList>
            <person name="Buettner E."/>
            <person name="Kellner H."/>
        </authorList>
    </citation>
    <scope>NUCLEOTIDE SEQUENCE [LARGE SCALE GENOMIC DNA]</scope>
    <source>
        <strain evidence="3 4">DSM 108380</strain>
    </source>
</reference>
<dbReference type="PANTHER" id="PTHR38121">
    <property type="entry name" value="GH16 DOMAIN-CONTAINING PROTEIN"/>
    <property type="match status" value="1"/>
</dbReference>
<dbReference type="PROSITE" id="PS51762">
    <property type="entry name" value="GH16_2"/>
    <property type="match status" value="1"/>
</dbReference>
<dbReference type="GO" id="GO:0005975">
    <property type="term" value="P:carbohydrate metabolic process"/>
    <property type="evidence" value="ECO:0007669"/>
    <property type="project" value="InterPro"/>
</dbReference>